<dbReference type="Proteomes" id="UP000324233">
    <property type="component" value="Chromosome"/>
</dbReference>
<proteinExistence type="predicted"/>
<protein>
    <submittedName>
        <fullName evidence="2">Uncharacterized protein</fullName>
    </submittedName>
</protein>
<evidence type="ECO:0000256" key="1">
    <source>
        <dbReference type="SAM" id="SignalP"/>
    </source>
</evidence>
<organism evidence="2 3">
    <name type="scientific">Aquisphaera giovannonii</name>
    <dbReference type="NCBI Taxonomy" id="406548"/>
    <lineage>
        <taxon>Bacteria</taxon>
        <taxon>Pseudomonadati</taxon>
        <taxon>Planctomycetota</taxon>
        <taxon>Planctomycetia</taxon>
        <taxon>Isosphaerales</taxon>
        <taxon>Isosphaeraceae</taxon>
        <taxon>Aquisphaera</taxon>
    </lineage>
</organism>
<sequence length="415" mass="46913" precursor="true">MSRPAALIVASLLLLTGLPTTATPDDGSVPRAKATRDYRFDRTISRDVLENYLSRSITMEGLLNGRGDLDDNIRMLKDAGAKLIGRALCLWGNEANLLANIERAGNQAPKVLAADPDMILQGCIFEIVTTQVDEVPVPAWAFEAFGRPVEARNFRYEDMLFPDRRFVDHWRRGESVPDVSRPETKLYFYFLARSFLDAGIESLHLGQVELMDRNDRDLAHYLDLLGKIRAYAAEHARRHIVLCDAHVPGGGLVRDGRLLLDWHAFPLRIKEDSGRPREGVLEVGHVDSLYGRSKGGRTPSGWECEHLPYLVELDNWGVSGHPGEPGQGSFWVWGYDEITWFALQPPEYRGRWLRYAWDWLKEADPAAHLEMPGSRTLSPGRGRRPRWYYANDPSPAVPEGFGDERAIRSVWAADR</sequence>
<reference evidence="2 3" key="1">
    <citation type="submission" date="2019-08" db="EMBL/GenBank/DDBJ databases">
        <title>Deep-cultivation of Planctomycetes and their phenomic and genomic characterization uncovers novel biology.</title>
        <authorList>
            <person name="Wiegand S."/>
            <person name="Jogler M."/>
            <person name="Boedeker C."/>
            <person name="Pinto D."/>
            <person name="Vollmers J."/>
            <person name="Rivas-Marin E."/>
            <person name="Kohn T."/>
            <person name="Peeters S.H."/>
            <person name="Heuer A."/>
            <person name="Rast P."/>
            <person name="Oberbeckmann S."/>
            <person name="Bunk B."/>
            <person name="Jeske O."/>
            <person name="Meyerdierks A."/>
            <person name="Storesund J.E."/>
            <person name="Kallscheuer N."/>
            <person name="Luecker S."/>
            <person name="Lage O.M."/>
            <person name="Pohl T."/>
            <person name="Merkel B.J."/>
            <person name="Hornburger P."/>
            <person name="Mueller R.-W."/>
            <person name="Bruemmer F."/>
            <person name="Labrenz M."/>
            <person name="Spormann A.M."/>
            <person name="Op den Camp H."/>
            <person name="Overmann J."/>
            <person name="Amann R."/>
            <person name="Jetten M.S.M."/>
            <person name="Mascher T."/>
            <person name="Medema M.H."/>
            <person name="Devos D.P."/>
            <person name="Kaster A.-K."/>
            <person name="Ovreas L."/>
            <person name="Rohde M."/>
            <person name="Galperin M.Y."/>
            <person name="Jogler C."/>
        </authorList>
    </citation>
    <scope>NUCLEOTIDE SEQUENCE [LARGE SCALE GENOMIC DNA]</scope>
    <source>
        <strain evidence="2 3">OJF2</strain>
    </source>
</reference>
<evidence type="ECO:0000313" key="2">
    <source>
        <dbReference type="EMBL" id="QEH36320.1"/>
    </source>
</evidence>
<evidence type="ECO:0000313" key="3">
    <source>
        <dbReference type="Proteomes" id="UP000324233"/>
    </source>
</evidence>
<keyword evidence="1" id="KW-0732">Signal</keyword>
<accession>A0A5B9W8S7</accession>
<feature type="signal peptide" evidence="1">
    <location>
        <begin position="1"/>
        <end position="22"/>
    </location>
</feature>
<name>A0A5B9W8S7_9BACT</name>
<dbReference type="KEGG" id="agv:OJF2_48810"/>
<gene>
    <name evidence="2" type="ORF">OJF2_48810</name>
</gene>
<dbReference type="RefSeq" id="WP_210420161.1">
    <property type="nucleotide sequence ID" value="NZ_CP042997.1"/>
</dbReference>
<keyword evidence="3" id="KW-1185">Reference proteome</keyword>
<dbReference type="AlphaFoldDB" id="A0A5B9W8S7"/>
<dbReference type="EMBL" id="CP042997">
    <property type="protein sequence ID" value="QEH36320.1"/>
    <property type="molecule type" value="Genomic_DNA"/>
</dbReference>
<feature type="chain" id="PRO_5023017446" evidence="1">
    <location>
        <begin position="23"/>
        <end position="415"/>
    </location>
</feature>